<gene>
    <name evidence="1" type="ORF">Prudu_012837</name>
</gene>
<accession>A0A4Y1REI5</accession>
<organism evidence="1">
    <name type="scientific">Prunus dulcis</name>
    <name type="common">Almond</name>
    <name type="synonym">Amygdalus dulcis</name>
    <dbReference type="NCBI Taxonomy" id="3755"/>
    <lineage>
        <taxon>Eukaryota</taxon>
        <taxon>Viridiplantae</taxon>
        <taxon>Streptophyta</taxon>
        <taxon>Embryophyta</taxon>
        <taxon>Tracheophyta</taxon>
        <taxon>Spermatophyta</taxon>
        <taxon>Magnoliopsida</taxon>
        <taxon>eudicotyledons</taxon>
        <taxon>Gunneridae</taxon>
        <taxon>Pentapetalae</taxon>
        <taxon>rosids</taxon>
        <taxon>fabids</taxon>
        <taxon>Rosales</taxon>
        <taxon>Rosaceae</taxon>
        <taxon>Amygdaloideae</taxon>
        <taxon>Amygdaleae</taxon>
        <taxon>Prunus</taxon>
    </lineage>
</organism>
<name>A0A4Y1REI5_PRUDU</name>
<evidence type="ECO:0000313" key="1">
    <source>
        <dbReference type="EMBL" id="BBH02308.1"/>
    </source>
</evidence>
<protein>
    <submittedName>
        <fullName evidence="1">Uncharacterized protein</fullName>
    </submittedName>
</protein>
<dbReference type="AlphaFoldDB" id="A0A4Y1REI5"/>
<dbReference type="EMBL" id="AP019300">
    <property type="protein sequence ID" value="BBH02308.1"/>
    <property type="molecule type" value="Genomic_DNA"/>
</dbReference>
<reference evidence="1" key="1">
    <citation type="journal article" date="2019" name="Science">
        <title>Mutation of a bHLH transcription factor allowed almond domestication.</title>
        <authorList>
            <person name="Sanchez-Perez R."/>
            <person name="Pavan S."/>
            <person name="Mazzeo R."/>
            <person name="Moldovan C."/>
            <person name="Aiese Cigliano R."/>
            <person name="Del Cueto J."/>
            <person name="Ricciardi F."/>
            <person name="Lotti C."/>
            <person name="Ricciardi L."/>
            <person name="Dicenta F."/>
            <person name="Lopez-Marques R.L."/>
            <person name="Lindberg Moller B."/>
        </authorList>
    </citation>
    <scope>NUCLEOTIDE SEQUENCE</scope>
</reference>
<proteinExistence type="predicted"/>
<sequence>MAANVGKFFESVGNFFSGGDQIPWCDRDVIAMCEPTREHGYHLTKVKVVPHDLEPWWDLTVLKD</sequence>